<dbReference type="AlphaFoldDB" id="A0A1G7FDW6"/>
<organism evidence="1 2">
    <name type="scientific">Sphingomonas carotinifaciens</name>
    <dbReference type="NCBI Taxonomy" id="1166323"/>
    <lineage>
        <taxon>Bacteria</taxon>
        <taxon>Pseudomonadati</taxon>
        <taxon>Pseudomonadota</taxon>
        <taxon>Alphaproteobacteria</taxon>
        <taxon>Sphingomonadales</taxon>
        <taxon>Sphingomonadaceae</taxon>
        <taxon>Sphingomonas</taxon>
    </lineage>
</organism>
<dbReference type="RefSeq" id="WP_260173173.1">
    <property type="nucleotide sequence ID" value="NZ_FNBI01000001.1"/>
</dbReference>
<proteinExistence type="predicted"/>
<protein>
    <submittedName>
        <fullName evidence="1">Uncharacterized protein</fullName>
    </submittedName>
</protein>
<sequence>MTTIKSVGHHTAVAAAGAAVLVSVMFFARFAADAVIYASEMLMR</sequence>
<keyword evidence="2" id="KW-1185">Reference proteome</keyword>
<gene>
    <name evidence="1" type="ORF">SAMN05216557_101362</name>
</gene>
<evidence type="ECO:0000313" key="2">
    <source>
        <dbReference type="Proteomes" id="UP000323502"/>
    </source>
</evidence>
<name>A0A1G7FDW6_9SPHN</name>
<evidence type="ECO:0000313" key="1">
    <source>
        <dbReference type="EMBL" id="SDE74113.1"/>
    </source>
</evidence>
<reference evidence="1 2" key="1">
    <citation type="submission" date="2016-10" db="EMBL/GenBank/DDBJ databases">
        <authorList>
            <person name="Varghese N."/>
            <person name="Submissions S."/>
        </authorList>
    </citation>
    <scope>NUCLEOTIDE SEQUENCE [LARGE SCALE GENOMIC DNA]</scope>
    <source>
        <strain evidence="1 2">S7-754</strain>
    </source>
</reference>
<dbReference type="Proteomes" id="UP000323502">
    <property type="component" value="Unassembled WGS sequence"/>
</dbReference>
<accession>A0A1G7FDW6</accession>
<dbReference type="EMBL" id="FNBI01000001">
    <property type="protein sequence ID" value="SDE74113.1"/>
    <property type="molecule type" value="Genomic_DNA"/>
</dbReference>